<accession>A0A2N9MAJ1</accession>
<evidence type="ECO:0000256" key="2">
    <source>
        <dbReference type="ARBA" id="ARBA00012729"/>
    </source>
</evidence>
<dbReference type="SUPFAM" id="SSF51445">
    <property type="entry name" value="(Trans)glycosidases"/>
    <property type="match status" value="1"/>
</dbReference>
<keyword evidence="5 6" id="KW-0326">Glycosidase</keyword>
<dbReference type="GO" id="GO:0006032">
    <property type="term" value="P:chitin catabolic process"/>
    <property type="evidence" value="ECO:0007669"/>
    <property type="project" value="UniProtKB-KW"/>
</dbReference>
<feature type="chain" id="PRO_5014621272" description="chitinase" evidence="8">
    <location>
        <begin position="21"/>
        <end position="382"/>
    </location>
</feature>
<evidence type="ECO:0000256" key="7">
    <source>
        <dbReference type="RuleBase" id="RU004453"/>
    </source>
</evidence>
<evidence type="ECO:0000256" key="3">
    <source>
        <dbReference type="ARBA" id="ARBA00022801"/>
    </source>
</evidence>
<dbReference type="InterPro" id="IPR001223">
    <property type="entry name" value="Glyco_hydro18_cat"/>
</dbReference>
<name>A0A2N9MAJ1_9BACT</name>
<dbReference type="InterPro" id="IPR029070">
    <property type="entry name" value="Chitinase_insertion_sf"/>
</dbReference>
<dbReference type="EC" id="3.2.1.14" evidence="2"/>
<dbReference type="SMART" id="SM00636">
    <property type="entry name" value="Glyco_18"/>
    <property type="match status" value="1"/>
</dbReference>
<evidence type="ECO:0000313" key="11">
    <source>
        <dbReference type="Proteomes" id="UP000239735"/>
    </source>
</evidence>
<dbReference type="CDD" id="cd06548">
    <property type="entry name" value="GH18_chitinase"/>
    <property type="match status" value="1"/>
</dbReference>
<protein>
    <recommendedName>
        <fullName evidence="2">chitinase</fullName>
        <ecNumber evidence="2">3.2.1.14</ecNumber>
    </recommendedName>
</protein>
<dbReference type="InterPro" id="IPR011583">
    <property type="entry name" value="Chitinase_II/V-like_cat"/>
</dbReference>
<evidence type="ECO:0000256" key="8">
    <source>
        <dbReference type="SAM" id="SignalP"/>
    </source>
</evidence>
<evidence type="ECO:0000256" key="4">
    <source>
        <dbReference type="ARBA" id="ARBA00023024"/>
    </source>
</evidence>
<keyword evidence="4" id="KW-0624">Polysaccharide degradation</keyword>
<comment type="similarity">
    <text evidence="7">Belongs to the glycosyl hydrolase 18 family.</text>
</comment>
<keyword evidence="4" id="KW-0146">Chitin degradation</keyword>
<keyword evidence="4" id="KW-0119">Carbohydrate metabolism</keyword>
<gene>
    <name evidence="10" type="ORF">SBA5_980012</name>
</gene>
<feature type="signal peptide" evidence="8">
    <location>
        <begin position="1"/>
        <end position="20"/>
    </location>
</feature>
<dbReference type="InterPro" id="IPR017853">
    <property type="entry name" value="GH"/>
</dbReference>
<dbReference type="InterPro" id="IPR001579">
    <property type="entry name" value="Glyco_hydro_18_chit_AS"/>
</dbReference>
<keyword evidence="3 6" id="KW-0378">Hydrolase</keyword>
<dbReference type="SUPFAM" id="SSF54556">
    <property type="entry name" value="Chitinase insertion domain"/>
    <property type="match status" value="1"/>
</dbReference>
<keyword evidence="8" id="KW-0732">Signal</keyword>
<reference evidence="11" key="1">
    <citation type="submission" date="2018-02" db="EMBL/GenBank/DDBJ databases">
        <authorList>
            <person name="Hausmann B."/>
        </authorList>
    </citation>
    <scope>NUCLEOTIDE SEQUENCE [LARGE SCALE GENOMIC DNA]</scope>
    <source>
        <strain evidence="11">Peat soil MAG SbA5</strain>
    </source>
</reference>
<dbReference type="GO" id="GO:0005975">
    <property type="term" value="P:carbohydrate metabolic process"/>
    <property type="evidence" value="ECO:0007669"/>
    <property type="project" value="InterPro"/>
</dbReference>
<dbReference type="Proteomes" id="UP000239735">
    <property type="component" value="Unassembled WGS sequence"/>
</dbReference>
<dbReference type="AlphaFoldDB" id="A0A2N9MAJ1"/>
<evidence type="ECO:0000256" key="5">
    <source>
        <dbReference type="ARBA" id="ARBA00023295"/>
    </source>
</evidence>
<sequence>MKLRIRILTAAVFFVLAAFCAVEGQNSHPPIIVGYVFPRGAVLKPGQINAHDLDRINYAFASTKGGRLVAGSASDEQNLATLVALKKDKPSLQILISVGGWLGSRDFSDIALTAQSRKIFIDSAMDFLEHNQLDGLDVDWEYPGQAGAGHAHRAEDKQNFTLLLEDLRKRFTQEEMASGHRLYLTIAAEASDDYLAHTEMAKVQDIVDAVNVMAYDFNEAPSHGLTSHQAPLYTDPRSPISDSIDSCVSAYEHAGVPATKLVLGVPFYGRSWERVSSADHGLFQPGRPAARDFIPFAEINGSILGHGFTRYWDAAASVPYLYNENQKIFVSYDDKESLTRKCSYVLSHRLGGVMFWEYFDDPNGTLLGAIVGALHAPEPATH</sequence>
<comment type="catalytic activity">
    <reaction evidence="1">
        <text>Random endo-hydrolysis of N-acetyl-beta-D-glucosaminide (1-&gt;4)-beta-linkages in chitin and chitodextrins.</text>
        <dbReference type="EC" id="3.2.1.14"/>
    </reaction>
</comment>
<dbReference type="PANTHER" id="PTHR11177">
    <property type="entry name" value="CHITINASE"/>
    <property type="match status" value="1"/>
</dbReference>
<dbReference type="EMBL" id="OKRB01000161">
    <property type="protein sequence ID" value="SPE32442.1"/>
    <property type="molecule type" value="Genomic_DNA"/>
</dbReference>
<evidence type="ECO:0000256" key="1">
    <source>
        <dbReference type="ARBA" id="ARBA00000822"/>
    </source>
</evidence>
<evidence type="ECO:0000256" key="6">
    <source>
        <dbReference type="RuleBase" id="RU000489"/>
    </source>
</evidence>
<evidence type="ECO:0000259" key="9">
    <source>
        <dbReference type="PROSITE" id="PS51910"/>
    </source>
</evidence>
<dbReference type="PROSITE" id="PS01095">
    <property type="entry name" value="GH18_1"/>
    <property type="match status" value="1"/>
</dbReference>
<dbReference type="InterPro" id="IPR050314">
    <property type="entry name" value="Glycosyl_Hydrlase_18"/>
</dbReference>
<dbReference type="GO" id="GO:0008843">
    <property type="term" value="F:endochitinase activity"/>
    <property type="evidence" value="ECO:0007669"/>
    <property type="project" value="UniProtKB-EC"/>
</dbReference>
<dbReference type="PANTHER" id="PTHR11177:SF317">
    <property type="entry name" value="CHITINASE 12-RELATED"/>
    <property type="match status" value="1"/>
</dbReference>
<dbReference type="Gene3D" id="3.20.20.80">
    <property type="entry name" value="Glycosidases"/>
    <property type="match status" value="1"/>
</dbReference>
<dbReference type="PROSITE" id="PS51910">
    <property type="entry name" value="GH18_2"/>
    <property type="match status" value="1"/>
</dbReference>
<organism evidence="10 11">
    <name type="scientific">Candidatus Sulfuritelmatomonas gaucii</name>
    <dbReference type="NCBI Taxonomy" id="2043161"/>
    <lineage>
        <taxon>Bacteria</taxon>
        <taxon>Pseudomonadati</taxon>
        <taxon>Acidobacteriota</taxon>
        <taxon>Terriglobia</taxon>
        <taxon>Terriglobales</taxon>
        <taxon>Acidobacteriaceae</taxon>
        <taxon>Candidatus Sulfuritelmatomonas</taxon>
    </lineage>
</organism>
<proteinExistence type="inferred from homology"/>
<dbReference type="Gene3D" id="3.10.50.10">
    <property type="match status" value="1"/>
</dbReference>
<dbReference type="GO" id="GO:0008061">
    <property type="term" value="F:chitin binding"/>
    <property type="evidence" value="ECO:0007669"/>
    <property type="project" value="InterPro"/>
</dbReference>
<feature type="domain" description="GH18" evidence="9">
    <location>
        <begin position="30"/>
        <end position="377"/>
    </location>
</feature>
<dbReference type="Pfam" id="PF00704">
    <property type="entry name" value="Glyco_hydro_18"/>
    <property type="match status" value="1"/>
</dbReference>
<evidence type="ECO:0000313" key="10">
    <source>
        <dbReference type="EMBL" id="SPE32442.1"/>
    </source>
</evidence>